<reference evidence="1 2" key="2">
    <citation type="journal article" date="2022" name="Mol. Ecol. Resour.">
        <title>The genomes of chicory, endive, great burdock and yacon provide insights into Asteraceae paleo-polyploidization history and plant inulin production.</title>
        <authorList>
            <person name="Fan W."/>
            <person name="Wang S."/>
            <person name="Wang H."/>
            <person name="Wang A."/>
            <person name="Jiang F."/>
            <person name="Liu H."/>
            <person name="Zhao H."/>
            <person name="Xu D."/>
            <person name="Zhang Y."/>
        </authorList>
    </citation>
    <scope>NUCLEOTIDE SEQUENCE [LARGE SCALE GENOMIC DNA]</scope>
    <source>
        <strain evidence="2">cv. Yunnan</strain>
        <tissue evidence="1">Leaves</tissue>
    </source>
</reference>
<proteinExistence type="predicted"/>
<dbReference type="EMBL" id="CM042027">
    <property type="protein sequence ID" value="KAI3803347.1"/>
    <property type="molecule type" value="Genomic_DNA"/>
</dbReference>
<protein>
    <submittedName>
        <fullName evidence="1">Uncharacterized protein</fullName>
    </submittedName>
</protein>
<evidence type="ECO:0000313" key="2">
    <source>
        <dbReference type="Proteomes" id="UP001056120"/>
    </source>
</evidence>
<reference evidence="2" key="1">
    <citation type="journal article" date="2022" name="Mol. Ecol. Resour.">
        <title>The genomes of chicory, endive, great burdock and yacon provide insights into Asteraceae palaeo-polyploidization history and plant inulin production.</title>
        <authorList>
            <person name="Fan W."/>
            <person name="Wang S."/>
            <person name="Wang H."/>
            <person name="Wang A."/>
            <person name="Jiang F."/>
            <person name="Liu H."/>
            <person name="Zhao H."/>
            <person name="Xu D."/>
            <person name="Zhang Y."/>
        </authorList>
    </citation>
    <scope>NUCLEOTIDE SEQUENCE [LARGE SCALE GENOMIC DNA]</scope>
    <source>
        <strain evidence="2">cv. Yunnan</strain>
    </source>
</reference>
<evidence type="ECO:0000313" key="1">
    <source>
        <dbReference type="EMBL" id="KAI3803347.1"/>
    </source>
</evidence>
<dbReference type="Proteomes" id="UP001056120">
    <property type="component" value="Linkage Group LG10"/>
</dbReference>
<keyword evidence="2" id="KW-1185">Reference proteome</keyword>
<gene>
    <name evidence="1" type="ORF">L1987_31498</name>
</gene>
<organism evidence="1 2">
    <name type="scientific">Smallanthus sonchifolius</name>
    <dbReference type="NCBI Taxonomy" id="185202"/>
    <lineage>
        <taxon>Eukaryota</taxon>
        <taxon>Viridiplantae</taxon>
        <taxon>Streptophyta</taxon>
        <taxon>Embryophyta</taxon>
        <taxon>Tracheophyta</taxon>
        <taxon>Spermatophyta</taxon>
        <taxon>Magnoliopsida</taxon>
        <taxon>eudicotyledons</taxon>
        <taxon>Gunneridae</taxon>
        <taxon>Pentapetalae</taxon>
        <taxon>asterids</taxon>
        <taxon>campanulids</taxon>
        <taxon>Asterales</taxon>
        <taxon>Asteraceae</taxon>
        <taxon>Asteroideae</taxon>
        <taxon>Heliantheae alliance</taxon>
        <taxon>Millerieae</taxon>
        <taxon>Smallanthus</taxon>
    </lineage>
</organism>
<sequence length="593" mass="66361">MDDDGDQTPRTPFWVQSTTNVRRVDLYRRRASSLLFNSGVLIILLLLFAILSMVFIIPSIISFTSHYLKPNFVKRSWDSINLVLVIFALAFGFLSRNINNNDHKSRFDNGFNRTGSDLSTGAPVSSPMTSTPNRWYDFPEQPISGLRRHRSTSSYPDLRELSPSWNRRVEPPWRFSDDTRLDSVRVLNYDRYYFRRENDLGVKDFDTVVDLAKEDSYAPPSQPSIPENESISPPAPPPPPQSQPEAVIRTYHSVAADDGEKGSSLEANKVLLPEKENESPEKENESPENQDSERRGDIGIGKRGKRERRRARSSEPRKVVSTSNDLAPELSSPAPISPGFQDFEQNTGKERKRTGANATKEFFTSFYQKKKKNRQRQRSVDNLDILFNNSQPPVKFQLPPPSPPPLPPPPPPPPSILNNLFTSKKERQKKTSSSTPPIPPPPAARAPKTTVTRVSPFVTEKPKVPVKMSSFDSIDDSSSGGESPMRRIPPPPPMPPFKMPDWKFAVESDYVRVQSTLSSGSVSPDGDEAQSPSSAVASPAFCPSPDVNTKADKFIERFRAGLKLEKINSFNQNQGNRMSNLGPGPGPSRSYRL</sequence>
<comment type="caution">
    <text evidence="1">The sequence shown here is derived from an EMBL/GenBank/DDBJ whole genome shotgun (WGS) entry which is preliminary data.</text>
</comment>
<accession>A0ACB9I5K8</accession>
<name>A0ACB9I5K8_9ASTR</name>